<dbReference type="PANTHER" id="PTHR30408:SF12">
    <property type="entry name" value="TYPE I RESTRICTION ENZYME MJAVIII SPECIFICITY SUBUNIT"/>
    <property type="match status" value="1"/>
</dbReference>
<evidence type="ECO:0000256" key="4">
    <source>
        <dbReference type="SAM" id="Coils"/>
    </source>
</evidence>
<protein>
    <submittedName>
        <fullName evidence="6">Restriction endonuclease subunit S</fullName>
    </submittedName>
</protein>
<dbReference type="Pfam" id="PF01420">
    <property type="entry name" value="Methylase_S"/>
    <property type="match status" value="1"/>
</dbReference>
<evidence type="ECO:0000256" key="2">
    <source>
        <dbReference type="ARBA" id="ARBA00022747"/>
    </source>
</evidence>
<dbReference type="Gene3D" id="3.90.220.20">
    <property type="entry name" value="DNA methylase specificity domains"/>
    <property type="match status" value="2"/>
</dbReference>
<keyword evidence="3" id="KW-0238">DNA-binding</keyword>
<dbReference type="InterPro" id="IPR052021">
    <property type="entry name" value="Type-I_RS_S_subunit"/>
</dbReference>
<dbReference type="CDD" id="cd17262">
    <property type="entry name" value="RMtype1_S_Aco12261I-TRD2-CR2"/>
    <property type="match status" value="1"/>
</dbReference>
<keyword evidence="6" id="KW-0378">Hydrolase</keyword>
<keyword evidence="6" id="KW-0540">Nuclease</keyword>
<evidence type="ECO:0000256" key="1">
    <source>
        <dbReference type="ARBA" id="ARBA00010923"/>
    </source>
</evidence>
<organism evidence="6 7">
    <name type="scientific">Faecousia intestinalis</name>
    <dbReference type="NCBI Taxonomy" id="3133167"/>
    <lineage>
        <taxon>Bacteria</taxon>
        <taxon>Bacillati</taxon>
        <taxon>Bacillota</taxon>
        <taxon>Clostridia</taxon>
        <taxon>Eubacteriales</taxon>
        <taxon>Oscillospiraceae</taxon>
        <taxon>Faecousia</taxon>
    </lineage>
</organism>
<reference evidence="6 7" key="1">
    <citation type="submission" date="2024-03" db="EMBL/GenBank/DDBJ databases">
        <title>Human intestinal bacterial collection.</title>
        <authorList>
            <person name="Pauvert C."/>
            <person name="Hitch T.C.A."/>
            <person name="Clavel T."/>
        </authorList>
    </citation>
    <scope>NUCLEOTIDE SEQUENCE [LARGE SCALE GENOMIC DNA]</scope>
    <source>
        <strain evidence="6 7">CLA-AA-H192</strain>
    </source>
</reference>
<keyword evidence="6" id="KW-0255">Endonuclease</keyword>
<dbReference type="EMBL" id="JBBMFF010000244">
    <property type="protein sequence ID" value="MEQ2511819.1"/>
    <property type="molecule type" value="Genomic_DNA"/>
</dbReference>
<evidence type="ECO:0000313" key="7">
    <source>
        <dbReference type="Proteomes" id="UP001491552"/>
    </source>
</evidence>
<name>A0ABV1G8T2_9FIRM</name>
<feature type="domain" description="Type I restriction modification DNA specificity" evidence="5">
    <location>
        <begin position="193"/>
        <end position="354"/>
    </location>
</feature>
<dbReference type="GO" id="GO:0004519">
    <property type="term" value="F:endonuclease activity"/>
    <property type="evidence" value="ECO:0007669"/>
    <property type="project" value="UniProtKB-KW"/>
</dbReference>
<sequence length="367" mass="42167">MFKAEELFQNITDRNHPDETVLTIIQGKGTLPREQAGRNIHYDDASLSNYKKVEQGDFIIHLRSFEGGLEMANEAGIVSPAYTILRCKRPHSSLFYDAYFHTDEFINHNLSKSVEGIRDGRQISYEAFKWLGIPYCEPTEQEKISTLFSAFNERIAKQRDLVESLKKYKRGVVKAIMTKQIRFVDKNGKPYPEWSACTLQDAVDFLDGQRKPLESADRAKRQGKYPYYGASGIIDSIDDYIFDEPLILLGEDGANIINRSSPLCFIATGKYWVNNHAHVMRPHKGQNIRFLRELLESLDYTRYNTGTAQPKLNQEKCRTIPLSLPIYEEQCHIADFLAALEHKCAQENEELEGILQTKNALMQQLFI</sequence>
<dbReference type="InterPro" id="IPR044946">
    <property type="entry name" value="Restrct_endonuc_typeI_TRD_sf"/>
</dbReference>
<dbReference type="InterPro" id="IPR000055">
    <property type="entry name" value="Restrct_endonuc_typeI_TRD"/>
</dbReference>
<gene>
    <name evidence="6" type="ORF">WMO66_11295</name>
</gene>
<evidence type="ECO:0000313" key="6">
    <source>
        <dbReference type="EMBL" id="MEQ2511819.1"/>
    </source>
</evidence>
<dbReference type="RefSeq" id="WP_349136530.1">
    <property type="nucleotide sequence ID" value="NZ_JBBMFF010000244.1"/>
</dbReference>
<dbReference type="SUPFAM" id="SSF116734">
    <property type="entry name" value="DNA methylase specificity domain"/>
    <property type="match status" value="2"/>
</dbReference>
<keyword evidence="7" id="KW-1185">Reference proteome</keyword>
<feature type="coiled-coil region" evidence="4">
    <location>
        <begin position="337"/>
        <end position="364"/>
    </location>
</feature>
<comment type="similarity">
    <text evidence="1">Belongs to the type-I restriction system S methylase family.</text>
</comment>
<evidence type="ECO:0000256" key="3">
    <source>
        <dbReference type="ARBA" id="ARBA00023125"/>
    </source>
</evidence>
<accession>A0ABV1G8T2</accession>
<dbReference type="PANTHER" id="PTHR30408">
    <property type="entry name" value="TYPE-1 RESTRICTION ENZYME ECOKI SPECIFICITY PROTEIN"/>
    <property type="match status" value="1"/>
</dbReference>
<keyword evidence="2" id="KW-0680">Restriction system</keyword>
<keyword evidence="4" id="KW-0175">Coiled coil</keyword>
<evidence type="ECO:0000259" key="5">
    <source>
        <dbReference type="Pfam" id="PF01420"/>
    </source>
</evidence>
<proteinExistence type="inferred from homology"/>
<comment type="caution">
    <text evidence="6">The sequence shown here is derived from an EMBL/GenBank/DDBJ whole genome shotgun (WGS) entry which is preliminary data.</text>
</comment>
<dbReference type="Proteomes" id="UP001491552">
    <property type="component" value="Unassembled WGS sequence"/>
</dbReference>